<feature type="transmembrane region" description="Helical" evidence="1">
    <location>
        <begin position="236"/>
        <end position="255"/>
    </location>
</feature>
<gene>
    <name evidence="2" type="ORF">ERS852523_04114</name>
</gene>
<feature type="transmembrane region" description="Helical" evidence="1">
    <location>
        <begin position="270"/>
        <end position="288"/>
    </location>
</feature>
<keyword evidence="1" id="KW-0472">Membrane</keyword>
<name>A0A174U2T0_9FIRM</name>
<feature type="transmembrane region" description="Helical" evidence="1">
    <location>
        <begin position="73"/>
        <end position="93"/>
    </location>
</feature>
<reference evidence="2 3" key="1">
    <citation type="submission" date="2015-09" db="EMBL/GenBank/DDBJ databases">
        <authorList>
            <consortium name="Pathogen Informatics"/>
        </authorList>
    </citation>
    <scope>NUCLEOTIDE SEQUENCE [LARGE SCALE GENOMIC DNA]</scope>
    <source>
        <strain evidence="2 3">2789STDY5834911</strain>
    </source>
</reference>
<dbReference type="AlphaFoldDB" id="A0A174U2T0"/>
<accession>A0A174U2T0</accession>
<dbReference type="RefSeq" id="WP_055153894.1">
    <property type="nucleotide sequence ID" value="NZ_CZAW01000082.1"/>
</dbReference>
<feature type="transmembrane region" description="Helical" evidence="1">
    <location>
        <begin position="102"/>
        <end position="119"/>
    </location>
</feature>
<dbReference type="Proteomes" id="UP000095712">
    <property type="component" value="Unassembled WGS sequence"/>
</dbReference>
<feature type="transmembrane region" description="Helical" evidence="1">
    <location>
        <begin position="150"/>
        <end position="171"/>
    </location>
</feature>
<dbReference type="OrthoDB" id="9915958at2"/>
<evidence type="ECO:0000256" key="1">
    <source>
        <dbReference type="SAM" id="Phobius"/>
    </source>
</evidence>
<keyword evidence="1" id="KW-0812">Transmembrane</keyword>
<dbReference type="EMBL" id="CZAW01000082">
    <property type="protein sequence ID" value="CUQ13940.1"/>
    <property type="molecule type" value="Genomic_DNA"/>
</dbReference>
<protein>
    <submittedName>
        <fullName evidence="2">Uncharacterized protein</fullName>
    </submittedName>
</protein>
<proteinExistence type="predicted"/>
<feature type="transmembrane region" description="Helical" evidence="1">
    <location>
        <begin position="125"/>
        <end position="143"/>
    </location>
</feature>
<feature type="transmembrane region" description="Helical" evidence="1">
    <location>
        <begin position="20"/>
        <end position="44"/>
    </location>
</feature>
<evidence type="ECO:0000313" key="2">
    <source>
        <dbReference type="EMBL" id="CUQ13940.1"/>
    </source>
</evidence>
<evidence type="ECO:0000313" key="3">
    <source>
        <dbReference type="Proteomes" id="UP000095712"/>
    </source>
</evidence>
<feature type="transmembrane region" description="Helical" evidence="1">
    <location>
        <begin position="183"/>
        <end position="205"/>
    </location>
</feature>
<keyword evidence="1" id="KW-1133">Transmembrane helix</keyword>
<sequence length="386" mass="44650">MKSVVFNEKEIESFKKSGVIKYAMLALATPIGLILSCVLAYINIDFMELLKIFSENISNPEILDELTQIMSKWYIISGAIFFASLLLFVIYFVRNRKNDEDVLTWGQTIFLAIELILISQVVLPLFTVIMAIVIALLYLVFFSSMLLKNIIGYGTYLFVLLVEKICTSSGIELTYGEFIGQEKYSIFLTMITFLISIPYILSFLLRMVKKFIQGVTGNKSVALIFKPVEALISINVLRYAIYILLFFTSVFTYSVNVSQSDYVFSLVKEALLEFVLLDTVIYSIISNIRDTKKNHKQQNMRRYYVSFKYDLEFVLSAITMHNLKDKEMYARIKFSVDINKILKEKRKKDVSEIDNLLTDISTNYYKIEILEQKIKVVLSRIIDLIE</sequence>
<organism evidence="2 3">
    <name type="scientific">Blautia wexlerae</name>
    <dbReference type="NCBI Taxonomy" id="418240"/>
    <lineage>
        <taxon>Bacteria</taxon>
        <taxon>Bacillati</taxon>
        <taxon>Bacillota</taxon>
        <taxon>Clostridia</taxon>
        <taxon>Lachnospirales</taxon>
        <taxon>Lachnospiraceae</taxon>
        <taxon>Blautia</taxon>
    </lineage>
</organism>